<dbReference type="Pfam" id="PF07179">
    <property type="entry name" value="SseB"/>
    <property type="match status" value="1"/>
</dbReference>
<proteinExistence type="predicted"/>
<accession>A0ABM8DW32</accession>
<name>A0ABM8DW32_9MICO</name>
<evidence type="ECO:0000313" key="3">
    <source>
        <dbReference type="Proteomes" id="UP001317779"/>
    </source>
</evidence>
<evidence type="ECO:0000259" key="1">
    <source>
        <dbReference type="Pfam" id="PF07179"/>
    </source>
</evidence>
<gene>
    <name evidence="2" type="ORF">Microterr_05230</name>
</gene>
<organism evidence="2 3">
    <name type="scientific">Microbacterium terricola</name>
    <dbReference type="NCBI Taxonomy" id="344163"/>
    <lineage>
        <taxon>Bacteria</taxon>
        <taxon>Bacillati</taxon>
        <taxon>Actinomycetota</taxon>
        <taxon>Actinomycetes</taxon>
        <taxon>Micrococcales</taxon>
        <taxon>Microbacteriaceae</taxon>
        <taxon>Microbacterium</taxon>
    </lineage>
</organism>
<protein>
    <recommendedName>
        <fullName evidence="1">SseB protein N-terminal domain-containing protein</fullName>
    </recommendedName>
</protein>
<dbReference type="InterPro" id="IPR009839">
    <property type="entry name" value="SseB_N"/>
</dbReference>
<feature type="domain" description="SseB protein N-terminal" evidence="1">
    <location>
        <begin position="160"/>
        <end position="259"/>
    </location>
</feature>
<reference evidence="2 3" key="1">
    <citation type="submission" date="2022-12" db="EMBL/GenBank/DDBJ databases">
        <title>Microbacterium terricola strain KV-448 chromosome, complete genome.</title>
        <authorList>
            <person name="Oshima T."/>
            <person name="Moriya T."/>
            <person name="Bessho Y."/>
        </authorList>
    </citation>
    <scope>NUCLEOTIDE SEQUENCE [LARGE SCALE GENOMIC DNA]</scope>
    <source>
        <strain evidence="2 3">KV-448</strain>
    </source>
</reference>
<dbReference type="Proteomes" id="UP001317779">
    <property type="component" value="Chromosome"/>
</dbReference>
<dbReference type="EMBL" id="AP027141">
    <property type="protein sequence ID" value="BDV29863.1"/>
    <property type="molecule type" value="Genomic_DNA"/>
</dbReference>
<keyword evidence="3" id="KW-1185">Reference proteome</keyword>
<evidence type="ECO:0000313" key="2">
    <source>
        <dbReference type="EMBL" id="BDV29863.1"/>
    </source>
</evidence>
<sequence>MPPPAEAPAPSETVPGLKDNVLLRHALSELTAESKPQDLIHIGRALLQGHLFLRVKGDARALLAAGKELPLGVAILNDQQYVLAYASGAALQASVTGDGDADTSAMGQPVLTVLRYVMGGTYGGLIIDHASAPHRAILPRPFIERLLASVDPELTVKTLLAGERTPETAAVVAAALATAPVWVAVNTDADQRTGIAETRLPDGRRYLELYSHPVEIAGTARGDQSAALPVEKLAHLLRTDEEITGVIVDPAGPWIQIERADLGPVLAQEGTEG</sequence>